<comment type="caution">
    <text evidence="2">The sequence shown here is derived from an EMBL/GenBank/DDBJ whole genome shotgun (WGS) entry which is preliminary data.</text>
</comment>
<dbReference type="Proteomes" id="UP000544052">
    <property type="component" value="Unassembled WGS sequence"/>
</dbReference>
<dbReference type="EMBL" id="JACIUZ010000036">
    <property type="protein sequence ID" value="MBB1063194.1"/>
    <property type="molecule type" value="Genomic_DNA"/>
</dbReference>
<organism evidence="2 3">
    <name type="scientific">Limosilactobacillus fastidiosus</name>
    <dbReference type="NCBI Taxonomy" id="2759855"/>
    <lineage>
        <taxon>Bacteria</taxon>
        <taxon>Bacillati</taxon>
        <taxon>Bacillota</taxon>
        <taxon>Bacilli</taxon>
        <taxon>Lactobacillales</taxon>
        <taxon>Lactobacillaceae</taxon>
        <taxon>Limosilactobacillus</taxon>
    </lineage>
</organism>
<accession>A0A7W3TYH9</accession>
<proteinExistence type="predicted"/>
<evidence type="ECO:0000313" key="1">
    <source>
        <dbReference type="EMBL" id="MBB1063194.1"/>
    </source>
</evidence>
<keyword evidence="4" id="KW-1185">Reference proteome</keyword>
<dbReference type="EMBL" id="JACIUY010000042">
    <property type="protein sequence ID" value="MBB1085390.1"/>
    <property type="molecule type" value="Genomic_DNA"/>
</dbReference>
<dbReference type="RefSeq" id="WP_182580192.1">
    <property type="nucleotide sequence ID" value="NZ_JACIUY010000042.1"/>
</dbReference>
<sequence length="139" mass="16088">MKNINKIDGFYEALHKLDDIDSLWYQHVGDETSPGNYVDDGSLEVSGQLIFKERKQLAKVREILGITKKTYRSLSQRDAVRLVVTYYKNFGLNNNQISGLLDFSESTLRHDYPPLKPDDKLHPAFVLKLRDRHGRVILK</sequence>
<name>A0A7W3TYH9_9LACO</name>
<gene>
    <name evidence="2" type="ORF">H5R63_00985</name>
    <name evidence="1" type="ORF">H5R64_05375</name>
</gene>
<protein>
    <submittedName>
        <fullName evidence="2">Uncharacterized protein</fullName>
    </submittedName>
</protein>
<evidence type="ECO:0000313" key="4">
    <source>
        <dbReference type="Proteomes" id="UP000544052"/>
    </source>
</evidence>
<dbReference type="Proteomes" id="UP000518255">
    <property type="component" value="Unassembled WGS sequence"/>
</dbReference>
<reference evidence="3 4" key="1">
    <citation type="submission" date="2020-07" db="EMBL/GenBank/DDBJ databases">
        <title>Description of Limosilactobacillus balticus sp. nov., Limosilactobacillus agrestis sp. nov., Limosilactobacillus albertensis sp. nov., Limosilactobacillus rudii sp. nov., Limosilactobacillus fastidiosus sp. nov., five novel Limosilactobacillus species isolated from the vertebrate gastrointestinal tract, and proposal of 6 subspecies of Limosilactobacillus reuteri adapted to the gastrointestinal tract of specific vertebrate hosts.</title>
        <authorList>
            <person name="Li F."/>
            <person name="Cheng C."/>
            <person name="Zheng J."/>
            <person name="Quevedo R.M."/>
            <person name="Li J."/>
            <person name="Roos S."/>
            <person name="Gaenzle M.G."/>
            <person name="Walter J."/>
        </authorList>
    </citation>
    <scope>NUCLEOTIDE SEQUENCE [LARGE SCALE GENOMIC DNA]</scope>
    <source>
        <strain evidence="2 3">WF-MA3-C</strain>
        <strain evidence="1 4">WF-MO7-1</strain>
    </source>
</reference>
<evidence type="ECO:0000313" key="2">
    <source>
        <dbReference type="EMBL" id="MBB1085390.1"/>
    </source>
</evidence>
<evidence type="ECO:0000313" key="3">
    <source>
        <dbReference type="Proteomes" id="UP000518255"/>
    </source>
</evidence>
<dbReference type="AlphaFoldDB" id="A0A7W3TYH9"/>